<evidence type="ECO:0008006" key="3">
    <source>
        <dbReference type="Google" id="ProtNLM"/>
    </source>
</evidence>
<sequence>MEEIIISGVLEFEWDEGNSTKSWIKHRVSIKEQEQIFFDKHKRVFTDSGHSQEEQRFLLFGQTEKGRRLIIAFTKRKDKIRCISTRPMNKKEKPIYEKTT</sequence>
<organism evidence="1 2">
    <name type="scientific">Candidatus Gottesmanbacteria bacterium RIFCSPLOWO2_01_FULL_46_9</name>
    <dbReference type="NCBI Taxonomy" id="1798394"/>
    <lineage>
        <taxon>Bacteria</taxon>
        <taxon>Candidatus Gottesmaniibacteriota</taxon>
    </lineage>
</organism>
<dbReference type="Gene3D" id="3.10.450.530">
    <property type="entry name" value="Ribonuclease toxin, BrnT, of type II toxin-antitoxin system"/>
    <property type="match status" value="1"/>
</dbReference>
<name>A0A1F6B3J4_9BACT</name>
<accession>A0A1F6B3J4</accession>
<evidence type="ECO:0000313" key="2">
    <source>
        <dbReference type="Proteomes" id="UP000176450"/>
    </source>
</evidence>
<dbReference type="Proteomes" id="UP000176450">
    <property type="component" value="Unassembled WGS sequence"/>
</dbReference>
<dbReference type="AlphaFoldDB" id="A0A1F6B3J4"/>
<comment type="caution">
    <text evidence="1">The sequence shown here is derived from an EMBL/GenBank/DDBJ whole genome shotgun (WGS) entry which is preliminary data.</text>
</comment>
<gene>
    <name evidence="1" type="ORF">A3A63_00450</name>
</gene>
<proteinExistence type="predicted"/>
<dbReference type="Pfam" id="PF04365">
    <property type="entry name" value="BrnT_toxin"/>
    <property type="match status" value="1"/>
</dbReference>
<dbReference type="InterPro" id="IPR007460">
    <property type="entry name" value="BrnT_toxin"/>
</dbReference>
<reference evidence="1 2" key="1">
    <citation type="journal article" date="2016" name="Nat. Commun.">
        <title>Thousands of microbial genomes shed light on interconnected biogeochemical processes in an aquifer system.</title>
        <authorList>
            <person name="Anantharaman K."/>
            <person name="Brown C.T."/>
            <person name="Hug L.A."/>
            <person name="Sharon I."/>
            <person name="Castelle C.J."/>
            <person name="Probst A.J."/>
            <person name="Thomas B.C."/>
            <person name="Singh A."/>
            <person name="Wilkins M.J."/>
            <person name="Karaoz U."/>
            <person name="Brodie E.L."/>
            <person name="Williams K.H."/>
            <person name="Hubbard S.S."/>
            <person name="Banfield J.F."/>
        </authorList>
    </citation>
    <scope>NUCLEOTIDE SEQUENCE [LARGE SCALE GENOMIC DNA]</scope>
</reference>
<dbReference type="EMBL" id="MFJX01000015">
    <property type="protein sequence ID" value="OGG31322.1"/>
    <property type="molecule type" value="Genomic_DNA"/>
</dbReference>
<evidence type="ECO:0000313" key="1">
    <source>
        <dbReference type="EMBL" id="OGG31322.1"/>
    </source>
</evidence>
<protein>
    <recommendedName>
        <fullName evidence="3">BrnT family toxin</fullName>
    </recommendedName>
</protein>
<dbReference type="InterPro" id="IPR038573">
    <property type="entry name" value="BrnT_sf"/>
</dbReference>